<evidence type="ECO:0008006" key="7">
    <source>
        <dbReference type="Google" id="ProtNLM"/>
    </source>
</evidence>
<sequence length="208" mass="23233">MEIRTHDIIRVDDISKLVCLTEVPEWVTGELTDKPFVVVRRAAGLEGRVPVGIRGETRNQRFGCFLPEEECSIVISPEQLTKEKPWKQTDRRLSIVAIEVLDRVDELMTSEEMIWGPTGSVGFELASGLDTAHAGSDLDLVIRSDQPLPMDKAKRLVQELSQFPVHIDVQLETGKGACSLAEYSRGQDSLLLKTVNGPMLVKDPWSEH</sequence>
<proteinExistence type="predicted"/>
<dbReference type="NCBIfam" id="NF002332">
    <property type="entry name" value="PRK01293.1"/>
    <property type="match status" value="1"/>
</dbReference>
<dbReference type="Pfam" id="PF10620">
    <property type="entry name" value="MdcG"/>
    <property type="match status" value="1"/>
</dbReference>
<keyword evidence="1" id="KW-0808">Transferase</keyword>
<keyword evidence="2" id="KW-0548">Nucleotidyltransferase</keyword>
<dbReference type="NCBIfam" id="TIGR03135">
    <property type="entry name" value="malonate_mdcG"/>
    <property type="match status" value="1"/>
</dbReference>
<dbReference type="Proteomes" id="UP000054099">
    <property type="component" value="Unassembled WGS sequence"/>
</dbReference>
<gene>
    <name evidence="5" type="ORF">AS030_02935</name>
</gene>
<dbReference type="InterPro" id="IPR017557">
    <property type="entry name" value="Holo-ACP_synthase"/>
</dbReference>
<evidence type="ECO:0000313" key="6">
    <source>
        <dbReference type="Proteomes" id="UP000054099"/>
    </source>
</evidence>
<dbReference type="GO" id="GO:0016779">
    <property type="term" value="F:nucleotidyltransferase activity"/>
    <property type="evidence" value="ECO:0007669"/>
    <property type="project" value="UniProtKB-KW"/>
</dbReference>
<organism evidence="5 6">
    <name type="scientific">Fictibacillus enclensis</name>
    <dbReference type="NCBI Taxonomy" id="1017270"/>
    <lineage>
        <taxon>Bacteria</taxon>
        <taxon>Bacillati</taxon>
        <taxon>Bacillota</taxon>
        <taxon>Bacilli</taxon>
        <taxon>Bacillales</taxon>
        <taxon>Fictibacillaceae</taxon>
        <taxon>Fictibacillus</taxon>
    </lineage>
</organism>
<keyword evidence="6" id="KW-1185">Reference proteome</keyword>
<dbReference type="RefSeq" id="WP_061968200.1">
    <property type="nucleotide sequence ID" value="NZ_FMAV01000001.1"/>
</dbReference>
<evidence type="ECO:0000256" key="1">
    <source>
        <dbReference type="ARBA" id="ARBA00022679"/>
    </source>
</evidence>
<protein>
    <recommendedName>
        <fullName evidence="7">Phosphoribosyl-dephospho-CoA transferase</fullName>
    </recommendedName>
</protein>
<comment type="caution">
    <text evidence="5">The sequence shown here is derived from an EMBL/GenBank/DDBJ whole genome shotgun (WGS) entry which is preliminary data.</text>
</comment>
<dbReference type="Pfam" id="PF20866">
    <property type="entry name" value="MdcG_N"/>
    <property type="match status" value="1"/>
</dbReference>
<dbReference type="OrthoDB" id="1275217at2"/>
<reference evidence="5 6" key="1">
    <citation type="journal article" date="2014" name="Antonie Van Leeuwenhoek">
        <title>Fictibacillus enclensis sp. nov., isolated from marine sediment.</title>
        <authorList>
            <person name="Dastager S.G."/>
            <person name="Mawlankar R."/>
            <person name="Srinivasan K."/>
            <person name="Tang S.K."/>
            <person name="Lee J.C."/>
            <person name="Ramana V.V."/>
            <person name="Shouche Y.S."/>
        </authorList>
    </citation>
    <scope>NUCLEOTIDE SEQUENCE [LARGE SCALE GENOMIC DNA]</scope>
    <source>
        <strain evidence="5 6">NIO-1003</strain>
    </source>
</reference>
<evidence type="ECO:0000256" key="2">
    <source>
        <dbReference type="ARBA" id="ARBA00022695"/>
    </source>
</evidence>
<dbReference type="EMBL" id="LNQN01000001">
    <property type="protein sequence ID" value="KSU84519.1"/>
    <property type="molecule type" value="Genomic_DNA"/>
</dbReference>
<feature type="domain" description="Phosphoribosyl-dephospho-CoA transferase MdcG N-terminal" evidence="4">
    <location>
        <begin position="4"/>
        <end position="77"/>
    </location>
</feature>
<name>A0A0V8JBF8_9BACL</name>
<dbReference type="InterPro" id="IPR049180">
    <property type="entry name" value="MdcG_C"/>
</dbReference>
<dbReference type="InterPro" id="IPR048903">
    <property type="entry name" value="MdcG_N"/>
</dbReference>
<accession>A0A0V8JBF8</accession>
<dbReference type="AlphaFoldDB" id="A0A0V8JBF8"/>
<evidence type="ECO:0000313" key="5">
    <source>
        <dbReference type="EMBL" id="KSU84519.1"/>
    </source>
</evidence>
<evidence type="ECO:0000259" key="3">
    <source>
        <dbReference type="Pfam" id="PF10620"/>
    </source>
</evidence>
<feature type="domain" description="Phosphoribosyl-dephospho-CoA transferase MdcG C-terminal" evidence="3">
    <location>
        <begin position="93"/>
        <end position="204"/>
    </location>
</feature>
<evidence type="ECO:0000259" key="4">
    <source>
        <dbReference type="Pfam" id="PF20866"/>
    </source>
</evidence>